<dbReference type="AlphaFoldDB" id="A0A814G569"/>
<dbReference type="InterPro" id="IPR000203">
    <property type="entry name" value="GPS"/>
</dbReference>
<dbReference type="InterPro" id="IPR046338">
    <property type="entry name" value="GAIN_dom_sf"/>
</dbReference>
<evidence type="ECO:0000256" key="3">
    <source>
        <dbReference type="ARBA" id="ARBA00022989"/>
    </source>
</evidence>
<accession>A0A814G569</accession>
<feature type="domain" description="GAIN-B" evidence="8">
    <location>
        <begin position="220"/>
        <end position="392"/>
    </location>
</feature>
<dbReference type="GO" id="GO:0004930">
    <property type="term" value="F:G protein-coupled receptor activity"/>
    <property type="evidence" value="ECO:0007669"/>
    <property type="project" value="InterPro"/>
</dbReference>
<feature type="transmembrane region" description="Helical" evidence="6">
    <location>
        <begin position="623"/>
        <end position="645"/>
    </location>
</feature>
<gene>
    <name evidence="10" type="ORF">EDS130_LOCUS14529</name>
</gene>
<feature type="transmembrane region" description="Helical" evidence="6">
    <location>
        <begin position="596"/>
        <end position="617"/>
    </location>
</feature>
<evidence type="ECO:0000259" key="9">
    <source>
        <dbReference type="PROSITE" id="PS50261"/>
    </source>
</evidence>
<evidence type="ECO:0000256" key="5">
    <source>
        <dbReference type="ARBA" id="ARBA00023157"/>
    </source>
</evidence>
<feature type="signal peptide" evidence="7">
    <location>
        <begin position="1"/>
        <end position="31"/>
    </location>
</feature>
<organism evidence="10 11">
    <name type="scientific">Adineta ricciae</name>
    <name type="common">Rotifer</name>
    <dbReference type="NCBI Taxonomy" id="249248"/>
    <lineage>
        <taxon>Eukaryota</taxon>
        <taxon>Metazoa</taxon>
        <taxon>Spiralia</taxon>
        <taxon>Gnathifera</taxon>
        <taxon>Rotifera</taxon>
        <taxon>Eurotatoria</taxon>
        <taxon>Bdelloidea</taxon>
        <taxon>Adinetida</taxon>
        <taxon>Adinetidae</taxon>
        <taxon>Adineta</taxon>
    </lineage>
</organism>
<dbReference type="Gene3D" id="1.20.1070.10">
    <property type="entry name" value="Rhodopsin 7-helix transmembrane proteins"/>
    <property type="match status" value="1"/>
</dbReference>
<dbReference type="InterPro" id="IPR057244">
    <property type="entry name" value="GAIN_B"/>
</dbReference>
<proteinExistence type="predicted"/>
<feature type="transmembrane region" description="Helical" evidence="6">
    <location>
        <begin position="400"/>
        <end position="426"/>
    </location>
</feature>
<dbReference type="PANTHER" id="PTHR45692">
    <property type="entry name" value="G_PROTEIN_RECEP_F2_4 DOMAIN-CONTAINING PROTEIN"/>
    <property type="match status" value="1"/>
</dbReference>
<feature type="chain" id="PRO_5032680838" evidence="7">
    <location>
        <begin position="32"/>
        <end position="789"/>
    </location>
</feature>
<evidence type="ECO:0000256" key="4">
    <source>
        <dbReference type="ARBA" id="ARBA00023136"/>
    </source>
</evidence>
<comment type="subcellular location">
    <subcellularLocation>
        <location evidence="1">Membrane</location>
        <topology evidence="1">Multi-pass membrane protein</topology>
    </subcellularLocation>
</comment>
<feature type="transmembrane region" description="Helical" evidence="6">
    <location>
        <begin position="438"/>
        <end position="460"/>
    </location>
</feature>
<dbReference type="PANTHER" id="PTHR45692:SF1">
    <property type="entry name" value="G-PROTEIN COUPLED RECEPTORS FAMILY 2 PROFILE 2 DOMAIN-CONTAINING PROTEIN"/>
    <property type="match status" value="1"/>
</dbReference>
<keyword evidence="3 6" id="KW-1133">Transmembrane helix</keyword>
<feature type="transmembrane region" description="Helical" evidence="6">
    <location>
        <begin position="509"/>
        <end position="527"/>
    </location>
</feature>
<keyword evidence="7" id="KW-0732">Signal</keyword>
<protein>
    <submittedName>
        <fullName evidence="10">Uncharacterized protein</fullName>
    </submittedName>
</protein>
<dbReference type="Gene3D" id="2.60.220.50">
    <property type="match status" value="1"/>
</dbReference>
<evidence type="ECO:0000256" key="7">
    <source>
        <dbReference type="SAM" id="SignalP"/>
    </source>
</evidence>
<evidence type="ECO:0000259" key="8">
    <source>
        <dbReference type="PROSITE" id="PS50221"/>
    </source>
</evidence>
<evidence type="ECO:0000313" key="10">
    <source>
        <dbReference type="EMBL" id="CAF0993779.1"/>
    </source>
</evidence>
<keyword evidence="2 6" id="KW-0812">Transmembrane</keyword>
<reference evidence="10" key="1">
    <citation type="submission" date="2021-02" db="EMBL/GenBank/DDBJ databases">
        <authorList>
            <person name="Nowell W R."/>
        </authorList>
    </citation>
    <scope>NUCLEOTIDE SEQUENCE</scope>
</reference>
<comment type="caution">
    <text evidence="10">The sequence shown here is derived from an EMBL/GenBank/DDBJ whole genome shotgun (WGS) entry which is preliminary data.</text>
</comment>
<dbReference type="Pfam" id="PF01825">
    <property type="entry name" value="GPS"/>
    <property type="match status" value="1"/>
</dbReference>
<dbReference type="SMART" id="SM00303">
    <property type="entry name" value="GPS"/>
    <property type="match status" value="1"/>
</dbReference>
<feature type="transmembrane region" description="Helical" evidence="6">
    <location>
        <begin position="547"/>
        <end position="575"/>
    </location>
</feature>
<dbReference type="EMBL" id="CAJNOJ010000059">
    <property type="protein sequence ID" value="CAF0993779.1"/>
    <property type="molecule type" value="Genomic_DNA"/>
</dbReference>
<feature type="domain" description="G-protein coupled receptors family 2 profile 2" evidence="9">
    <location>
        <begin position="401"/>
        <end position="647"/>
    </location>
</feature>
<sequence>MIETIQRRERNISIMKYTLFVFLIIVHSSHGACPKATFEFRNKTKTAVYNFIDSSIGNIGSLETCPYTGRPYVYLPCYPNSSWGRDPYFSNCIQPIEIKQEAKSIVPKDNPYGRLSFDEVVRLPLTTSNDISNILSYVNNKQTTVKSSSDITSIVNLIDRIVTNNQYTDDIQTNLYSTANKLLSYSLKSQMREAQKMNGSVVKLLSLMEAYSQNVIFEEPERSFNENNLAVSIVNRPNSRSEPIIGFAFDSNNNVTKAISSEDYDRNFTSIILNTQALMKQNRLAFSVYDEKTGLFNDNQHQVLTRVISLTVDKPEAVKHSGSFVKISFQLDSDFQQRNQSLRCAFWNIFDNMTAKWSTEGCQIESIKQQRVTCICNHLTHFAVLMDIEQTPTPRLVEQLLSVITLIGLLLSSTGLCLTILTFIFFKKLRRHFSQKSLLLLSINLLCVNILFSIICLFTLKHLLCVIIASLLHYFILATFSWMFIMALIQYLLFVKVFPSSISAFTRKAAAFSQLIPLIPVLIVLLIDPWNYTKRADHICWLSNLPFYLSFILPIVLYIFINSILFVTVAYSLLCGKTAQRLQSTHSLESQRVSRFTVALSCFIVLGLTWTFGLFTIGPVRLLFQILFCIFASSTGFLIFILYIITSKTKRTCWNNTFKSFGISSIYSPTSSSSSGFLGSKEFSSTSVSDHQKLPTRHTQYPSQPQHFIDAYMPSSPPPPAPPIVPPSQSTLVIEGDDSIYPTDMANHLYEPRHVWAPHTNYIYETNQPTTSLDDYSLFYSSNHDATKL</sequence>
<dbReference type="Proteomes" id="UP000663852">
    <property type="component" value="Unassembled WGS sequence"/>
</dbReference>
<dbReference type="PROSITE" id="PS50221">
    <property type="entry name" value="GAIN_B"/>
    <property type="match status" value="1"/>
</dbReference>
<feature type="transmembrane region" description="Helical" evidence="6">
    <location>
        <begin position="472"/>
        <end position="497"/>
    </location>
</feature>
<dbReference type="CDD" id="cd15040">
    <property type="entry name" value="7tmB2_Adhesion"/>
    <property type="match status" value="1"/>
</dbReference>
<keyword evidence="5" id="KW-1015">Disulfide bond</keyword>
<dbReference type="SUPFAM" id="SSF81321">
    <property type="entry name" value="Family A G protein-coupled receptor-like"/>
    <property type="match status" value="1"/>
</dbReference>
<dbReference type="OrthoDB" id="10037534at2759"/>
<dbReference type="InterPro" id="IPR017981">
    <property type="entry name" value="GPCR_2-like_7TM"/>
</dbReference>
<dbReference type="GO" id="GO:0007166">
    <property type="term" value="P:cell surface receptor signaling pathway"/>
    <property type="evidence" value="ECO:0007669"/>
    <property type="project" value="InterPro"/>
</dbReference>
<dbReference type="PROSITE" id="PS50261">
    <property type="entry name" value="G_PROTEIN_RECEP_F2_4"/>
    <property type="match status" value="1"/>
</dbReference>
<dbReference type="Pfam" id="PF00002">
    <property type="entry name" value="7tm_2"/>
    <property type="match status" value="1"/>
</dbReference>
<dbReference type="InterPro" id="IPR000832">
    <property type="entry name" value="GPCR_2_secretin-like"/>
</dbReference>
<evidence type="ECO:0000256" key="2">
    <source>
        <dbReference type="ARBA" id="ARBA00022692"/>
    </source>
</evidence>
<evidence type="ECO:0000256" key="6">
    <source>
        <dbReference type="SAM" id="Phobius"/>
    </source>
</evidence>
<name>A0A814G569_ADIRI</name>
<evidence type="ECO:0000313" key="11">
    <source>
        <dbReference type="Proteomes" id="UP000663852"/>
    </source>
</evidence>
<dbReference type="GO" id="GO:0016020">
    <property type="term" value="C:membrane"/>
    <property type="evidence" value="ECO:0007669"/>
    <property type="project" value="UniProtKB-SubCell"/>
</dbReference>
<keyword evidence="4 6" id="KW-0472">Membrane</keyword>
<evidence type="ECO:0000256" key="1">
    <source>
        <dbReference type="ARBA" id="ARBA00004141"/>
    </source>
</evidence>